<name>A0A3D9V9R7_THECX</name>
<accession>A0A3D9V9R7</accession>
<dbReference type="PANTHER" id="PTHR43490:SF99">
    <property type="entry name" value="SHORT-CHAIN DEHYDROGENASE_REDUCTASE"/>
    <property type="match status" value="1"/>
</dbReference>
<proteinExistence type="inferred from homology"/>
<protein>
    <submittedName>
        <fullName evidence="5">NAD(P)-dependent dehydrogenase (Short-subunit alcohol dehydrogenase family)</fullName>
    </submittedName>
</protein>
<dbReference type="CDD" id="cd05324">
    <property type="entry name" value="carb_red_PTCR-like_SDR_c"/>
    <property type="match status" value="1"/>
</dbReference>
<dbReference type="InterPro" id="IPR002347">
    <property type="entry name" value="SDR_fam"/>
</dbReference>
<evidence type="ECO:0000256" key="4">
    <source>
        <dbReference type="RuleBase" id="RU000363"/>
    </source>
</evidence>
<dbReference type="InterPro" id="IPR036291">
    <property type="entry name" value="NAD(P)-bd_dom_sf"/>
</dbReference>
<dbReference type="EMBL" id="QTUC01000001">
    <property type="protein sequence ID" value="REF37443.1"/>
    <property type="molecule type" value="Genomic_DNA"/>
</dbReference>
<dbReference type="RefSeq" id="WP_115850904.1">
    <property type="nucleotide sequence ID" value="NZ_QTUC01000001.1"/>
</dbReference>
<keyword evidence="2" id="KW-0521">NADP</keyword>
<keyword evidence="6" id="KW-1185">Reference proteome</keyword>
<dbReference type="Pfam" id="PF00106">
    <property type="entry name" value="adh_short"/>
    <property type="match status" value="1"/>
</dbReference>
<dbReference type="PRINTS" id="PR00080">
    <property type="entry name" value="SDRFAMILY"/>
</dbReference>
<sequence>MSDATIALVTGANKGIGYEIARQLGQTGAEVLLGARDLGRGEAAASTLRAEGLTVRPVRLDVTDAATIEAAAKWIEQEYGRLDVLVNNAGTVHEWGLDPTTLPISVLRSTFETNVFGVVAVTNAMLPLLRRAPAARIVNMSSSLGSLARSSDPTSDQHHVPLLAYNSSKAALNRITVQYAAVLEGTPIKVNSACPGFCATDMNGHRGHRTPAQGAAIVVRLATLPPDGPTGGFFEDDGQVPW</sequence>
<comment type="caution">
    <text evidence="5">The sequence shown here is derived from an EMBL/GenBank/DDBJ whole genome shotgun (WGS) entry which is preliminary data.</text>
</comment>
<dbReference type="Proteomes" id="UP000256485">
    <property type="component" value="Unassembled WGS sequence"/>
</dbReference>
<dbReference type="AlphaFoldDB" id="A0A3D9V9R7"/>
<evidence type="ECO:0000256" key="3">
    <source>
        <dbReference type="ARBA" id="ARBA00023002"/>
    </source>
</evidence>
<evidence type="ECO:0000313" key="6">
    <source>
        <dbReference type="Proteomes" id="UP000256485"/>
    </source>
</evidence>
<dbReference type="SUPFAM" id="SSF51735">
    <property type="entry name" value="NAD(P)-binding Rossmann-fold domains"/>
    <property type="match status" value="1"/>
</dbReference>
<evidence type="ECO:0000256" key="2">
    <source>
        <dbReference type="ARBA" id="ARBA00022857"/>
    </source>
</evidence>
<dbReference type="OrthoDB" id="9781117at2"/>
<dbReference type="InterPro" id="IPR020904">
    <property type="entry name" value="Sc_DH/Rdtase_CS"/>
</dbReference>
<dbReference type="GO" id="GO:0016616">
    <property type="term" value="F:oxidoreductase activity, acting on the CH-OH group of donors, NAD or NADP as acceptor"/>
    <property type="evidence" value="ECO:0007669"/>
    <property type="project" value="InterPro"/>
</dbReference>
<keyword evidence="3" id="KW-0560">Oxidoreductase</keyword>
<dbReference type="PRINTS" id="PR00081">
    <property type="entry name" value="GDHRDH"/>
</dbReference>
<organism evidence="5 6">
    <name type="scientific">Thermasporomyces composti</name>
    <dbReference type="NCBI Taxonomy" id="696763"/>
    <lineage>
        <taxon>Bacteria</taxon>
        <taxon>Bacillati</taxon>
        <taxon>Actinomycetota</taxon>
        <taxon>Actinomycetes</taxon>
        <taxon>Propionibacteriales</taxon>
        <taxon>Nocardioidaceae</taxon>
        <taxon>Thermasporomyces</taxon>
    </lineage>
</organism>
<dbReference type="PANTHER" id="PTHR43490">
    <property type="entry name" value="(+)-NEOMENTHOL DEHYDROGENASE"/>
    <property type="match status" value="1"/>
</dbReference>
<evidence type="ECO:0000256" key="1">
    <source>
        <dbReference type="ARBA" id="ARBA00006484"/>
    </source>
</evidence>
<reference evidence="5 6" key="1">
    <citation type="submission" date="2018-08" db="EMBL/GenBank/DDBJ databases">
        <title>Sequencing the genomes of 1000 actinobacteria strains.</title>
        <authorList>
            <person name="Klenk H.-P."/>
        </authorList>
    </citation>
    <scope>NUCLEOTIDE SEQUENCE [LARGE SCALE GENOMIC DNA]</scope>
    <source>
        <strain evidence="5 6">DSM 22891</strain>
    </source>
</reference>
<comment type="similarity">
    <text evidence="1 4">Belongs to the short-chain dehydrogenases/reductases (SDR) family.</text>
</comment>
<evidence type="ECO:0000313" key="5">
    <source>
        <dbReference type="EMBL" id="REF37443.1"/>
    </source>
</evidence>
<dbReference type="Gene3D" id="3.40.50.720">
    <property type="entry name" value="NAD(P)-binding Rossmann-like Domain"/>
    <property type="match status" value="1"/>
</dbReference>
<dbReference type="PROSITE" id="PS00061">
    <property type="entry name" value="ADH_SHORT"/>
    <property type="match status" value="1"/>
</dbReference>
<dbReference type="InterPro" id="IPR045313">
    <property type="entry name" value="CBR1-like"/>
</dbReference>
<gene>
    <name evidence="5" type="ORF">DFJ64_2887</name>
</gene>